<evidence type="ECO:0000313" key="7">
    <source>
        <dbReference type="Proteomes" id="UP000240987"/>
    </source>
</evidence>
<dbReference type="InterPro" id="IPR052344">
    <property type="entry name" value="Transposase-related"/>
</dbReference>
<dbReference type="PANTHER" id="PTHR33678">
    <property type="entry name" value="BLL1576 PROTEIN"/>
    <property type="match status" value="1"/>
</dbReference>
<feature type="domain" description="Transposase IS66 zinc-finger binding" evidence="3">
    <location>
        <begin position="108"/>
        <end position="152"/>
    </location>
</feature>
<accession>A0A2T3JAI7</accession>
<dbReference type="Pfam" id="PF03050">
    <property type="entry name" value="DDE_Tnp_IS66"/>
    <property type="match status" value="1"/>
</dbReference>
<evidence type="ECO:0000259" key="2">
    <source>
        <dbReference type="Pfam" id="PF03050"/>
    </source>
</evidence>
<sequence>MNDDTIRLPNTIDELKALVLQLEARHQDDKNRYHQLLEQFRLAQHNRFGKSSESQPAQLDLFNEIEEEMVTESAEEDEQTISYTRKKPIRQRLPDDLPRTIIIHDIEDKTCDCCGHELHEMGRDISEKLEFIPAKVEVTQHVRPKYSCRHCDTQGTSVSIKQAPVPASPIPKGIATSSLLAQIITAKFQYSLPLYRQETLFQQWGIAIGRRTMADWLIKCAALFSPLYDELRRIMLEQPALHCDETTVKVLDVEKSTCYMWVYCSGSDTPGTDTLPGIVLYDYQPSRHGYHPVNFLQGYSGYLHTDGYKGYEQTHTVLVGCWAHARRRFIDAQRIQVKGKKGRADLAVSHIQKLYRIEALLTGESAQKKYAVRQEDARPLLKEFREWLDNAATRVSPKTKLGEAISYTLNQWEKLIRYIDDGLLSIDNNRAERAVKPFVIGRKNWLFSASTSGARSSAMLYSIIETAKANGLVPYDYIAHCLDHLCRNPDDIEPILPWNVKLNV</sequence>
<dbReference type="InterPro" id="IPR004291">
    <property type="entry name" value="Transposase_IS66_central"/>
</dbReference>
<dbReference type="NCBIfam" id="NF033517">
    <property type="entry name" value="transpos_IS66"/>
    <property type="match status" value="1"/>
</dbReference>
<dbReference type="Pfam" id="PF13005">
    <property type="entry name" value="zf-IS66"/>
    <property type="match status" value="1"/>
</dbReference>
<name>A0A2T3JAI7_9GAMM</name>
<comment type="caution">
    <text evidence="6">The sequence shown here is derived from an EMBL/GenBank/DDBJ whole genome shotgun (WGS) entry which is preliminary data.</text>
</comment>
<organism evidence="6 7">
    <name type="scientific">Photobacterium frigidiphilum</name>
    <dbReference type="NCBI Taxonomy" id="264736"/>
    <lineage>
        <taxon>Bacteria</taxon>
        <taxon>Pseudomonadati</taxon>
        <taxon>Pseudomonadota</taxon>
        <taxon>Gammaproteobacteria</taxon>
        <taxon>Vibrionales</taxon>
        <taxon>Vibrionaceae</taxon>
        <taxon>Photobacterium</taxon>
    </lineage>
</organism>
<dbReference type="RefSeq" id="WP_107244490.1">
    <property type="nucleotide sequence ID" value="NZ_PYMJ01000027.1"/>
</dbReference>
<dbReference type="Pfam" id="PF13007">
    <property type="entry name" value="LZ_Tnp_IS66"/>
    <property type="match status" value="1"/>
</dbReference>
<evidence type="ECO:0000259" key="4">
    <source>
        <dbReference type="Pfam" id="PF13007"/>
    </source>
</evidence>
<dbReference type="AlphaFoldDB" id="A0A2T3JAI7"/>
<evidence type="ECO:0000259" key="3">
    <source>
        <dbReference type="Pfam" id="PF13005"/>
    </source>
</evidence>
<evidence type="ECO:0000259" key="5">
    <source>
        <dbReference type="Pfam" id="PF13817"/>
    </source>
</evidence>
<evidence type="ECO:0000256" key="1">
    <source>
        <dbReference type="SAM" id="Coils"/>
    </source>
</evidence>
<dbReference type="EMBL" id="PYMJ01000027">
    <property type="protein sequence ID" value="PSU45804.1"/>
    <property type="molecule type" value="Genomic_DNA"/>
</dbReference>
<reference evidence="6 7" key="1">
    <citation type="submission" date="2018-01" db="EMBL/GenBank/DDBJ databases">
        <title>Whole genome sequencing of Histamine producing bacteria.</title>
        <authorList>
            <person name="Butler K."/>
        </authorList>
    </citation>
    <scope>NUCLEOTIDE SEQUENCE [LARGE SCALE GENOMIC DNA]</scope>
    <source>
        <strain evidence="6 7">JCM 12947</strain>
    </source>
</reference>
<dbReference type="Pfam" id="PF13817">
    <property type="entry name" value="DDE_Tnp_IS66_C"/>
    <property type="match status" value="1"/>
</dbReference>
<keyword evidence="7" id="KW-1185">Reference proteome</keyword>
<feature type="coiled-coil region" evidence="1">
    <location>
        <begin position="12"/>
        <end position="39"/>
    </location>
</feature>
<dbReference type="Proteomes" id="UP000240987">
    <property type="component" value="Unassembled WGS sequence"/>
</dbReference>
<protein>
    <submittedName>
        <fullName evidence="6">IS66 family transposase</fullName>
    </submittedName>
</protein>
<dbReference type="OrthoDB" id="9800877at2"/>
<gene>
    <name evidence="6" type="ORF">C9J12_21025</name>
</gene>
<dbReference type="InterPro" id="IPR039552">
    <property type="entry name" value="IS66_C"/>
</dbReference>
<feature type="domain" description="Transposase TnpC homeodomain" evidence="4">
    <location>
        <begin position="35"/>
        <end position="101"/>
    </location>
</feature>
<keyword evidence="1" id="KW-0175">Coiled coil</keyword>
<feature type="domain" description="Transposase IS66 central" evidence="2">
    <location>
        <begin position="172"/>
        <end position="455"/>
    </location>
</feature>
<dbReference type="InterPro" id="IPR024463">
    <property type="entry name" value="Transposase_TnpC_homeodom"/>
</dbReference>
<dbReference type="InterPro" id="IPR024474">
    <property type="entry name" value="Znf_dom_IS66"/>
</dbReference>
<dbReference type="PANTHER" id="PTHR33678:SF1">
    <property type="entry name" value="BLL1576 PROTEIN"/>
    <property type="match status" value="1"/>
</dbReference>
<evidence type="ECO:0000313" key="6">
    <source>
        <dbReference type="EMBL" id="PSU45804.1"/>
    </source>
</evidence>
<proteinExistence type="predicted"/>
<feature type="domain" description="Transposase IS66 C-terminal" evidence="5">
    <location>
        <begin position="462"/>
        <end position="498"/>
    </location>
</feature>